<feature type="domain" description="Thioredoxin" evidence="1">
    <location>
        <begin position="30"/>
        <end position="176"/>
    </location>
</feature>
<dbReference type="InterPro" id="IPR050553">
    <property type="entry name" value="Thioredoxin_ResA/DsbE_sf"/>
</dbReference>
<dbReference type="Proteomes" id="UP001170954">
    <property type="component" value="Unassembled WGS sequence"/>
</dbReference>
<proteinExistence type="predicted"/>
<dbReference type="PROSITE" id="PS51352">
    <property type="entry name" value="THIOREDOXIN_2"/>
    <property type="match status" value="1"/>
</dbReference>
<protein>
    <submittedName>
        <fullName evidence="2">Redoxin domain-containing protein</fullName>
    </submittedName>
</protein>
<dbReference type="EMBL" id="JACAGK010000007">
    <property type="protein sequence ID" value="MDM1047339.1"/>
    <property type="molecule type" value="Genomic_DNA"/>
</dbReference>
<dbReference type="PANTHER" id="PTHR42852">
    <property type="entry name" value="THIOL:DISULFIDE INTERCHANGE PROTEIN DSBE"/>
    <property type="match status" value="1"/>
</dbReference>
<comment type="caution">
    <text evidence="2">The sequence shown here is derived from an EMBL/GenBank/DDBJ whole genome shotgun (WGS) entry which is preliminary data.</text>
</comment>
<keyword evidence="3" id="KW-1185">Reference proteome</keyword>
<evidence type="ECO:0000313" key="3">
    <source>
        <dbReference type="Proteomes" id="UP001170954"/>
    </source>
</evidence>
<dbReference type="RefSeq" id="WP_286650495.1">
    <property type="nucleotide sequence ID" value="NZ_JACAGK010000007.1"/>
</dbReference>
<dbReference type="InterPro" id="IPR013740">
    <property type="entry name" value="Redoxin"/>
</dbReference>
<sequence length="181" mass="21158">MFHILFSCPVKAQVSSIEPASTDVKYLPILRVGEKVPPEFWEIKHLLFENGQTREITLKEFKGKLLILDFWSTTCSICLKHQNEISHFKEKYKDRLAVVMVNPLKSYDNLSILQEKIEEPFFKSFGITKSNFTSIVEDEYLQSLFPSKGYPQYVWINSAGYVQLITFRNLLDRNYSSPYID</sequence>
<evidence type="ECO:0000313" key="2">
    <source>
        <dbReference type="EMBL" id="MDM1047339.1"/>
    </source>
</evidence>
<reference evidence="2" key="1">
    <citation type="submission" date="2020-06" db="EMBL/GenBank/DDBJ databases">
        <authorList>
            <person name="Dong N."/>
        </authorList>
    </citation>
    <scope>NUCLEOTIDE SEQUENCE</scope>
    <source>
        <strain evidence="2">R1692</strain>
    </source>
</reference>
<dbReference type="InterPro" id="IPR013766">
    <property type="entry name" value="Thioredoxin_domain"/>
</dbReference>
<accession>A0ABT7NJF5</accession>
<reference evidence="2" key="2">
    <citation type="journal article" date="2022" name="Sci. Total Environ.">
        <title>Prevalence, transmission, and molecular epidemiology of tet(X)-positive bacteria among humans, animals, and environmental niches in China: An epidemiological, and genomic-based study.</title>
        <authorList>
            <person name="Dong N."/>
            <person name="Zeng Y."/>
            <person name="Cai C."/>
            <person name="Sun C."/>
            <person name="Lu J."/>
            <person name="Liu C."/>
            <person name="Zhou H."/>
            <person name="Sun Q."/>
            <person name="Shu L."/>
            <person name="Wang H."/>
            <person name="Wang Y."/>
            <person name="Wang S."/>
            <person name="Wu C."/>
            <person name="Chan E.W."/>
            <person name="Chen G."/>
            <person name="Shen Z."/>
            <person name="Chen S."/>
            <person name="Zhang R."/>
        </authorList>
    </citation>
    <scope>NUCLEOTIDE SEQUENCE</scope>
    <source>
        <strain evidence="2">R1692</strain>
    </source>
</reference>
<dbReference type="PANTHER" id="PTHR42852:SF13">
    <property type="entry name" value="PROTEIN DIPZ"/>
    <property type="match status" value="1"/>
</dbReference>
<organism evidence="2 3">
    <name type="scientific">Sphingobacterium hotanense</name>
    <dbReference type="NCBI Taxonomy" id="649196"/>
    <lineage>
        <taxon>Bacteria</taxon>
        <taxon>Pseudomonadati</taxon>
        <taxon>Bacteroidota</taxon>
        <taxon>Sphingobacteriia</taxon>
        <taxon>Sphingobacteriales</taxon>
        <taxon>Sphingobacteriaceae</taxon>
        <taxon>Sphingobacterium</taxon>
    </lineage>
</organism>
<evidence type="ECO:0000259" key="1">
    <source>
        <dbReference type="PROSITE" id="PS51352"/>
    </source>
</evidence>
<dbReference type="Gene3D" id="3.40.30.10">
    <property type="entry name" value="Glutaredoxin"/>
    <property type="match status" value="1"/>
</dbReference>
<dbReference type="InterPro" id="IPR036249">
    <property type="entry name" value="Thioredoxin-like_sf"/>
</dbReference>
<name>A0ABT7NJF5_9SPHI</name>
<dbReference type="SUPFAM" id="SSF52833">
    <property type="entry name" value="Thioredoxin-like"/>
    <property type="match status" value="1"/>
</dbReference>
<gene>
    <name evidence="2" type="ORF">HX018_03670</name>
</gene>
<dbReference type="Pfam" id="PF08534">
    <property type="entry name" value="Redoxin"/>
    <property type="match status" value="1"/>
</dbReference>